<feature type="compositionally biased region" description="Basic and acidic residues" evidence="15">
    <location>
        <begin position="352"/>
        <end position="365"/>
    </location>
</feature>
<evidence type="ECO:0000256" key="8">
    <source>
        <dbReference type="ARBA" id="ARBA00022728"/>
    </source>
</evidence>
<evidence type="ECO:0000259" key="16">
    <source>
        <dbReference type="PROSITE" id="PS50072"/>
    </source>
</evidence>
<evidence type="ECO:0000313" key="17">
    <source>
        <dbReference type="EMBL" id="KAH7256556.1"/>
    </source>
</evidence>
<evidence type="ECO:0000256" key="14">
    <source>
        <dbReference type="ARBA" id="ARBA00055615"/>
    </source>
</evidence>
<dbReference type="PROSITE" id="PS00170">
    <property type="entry name" value="CSA_PPIASE_1"/>
    <property type="match status" value="1"/>
</dbReference>
<evidence type="ECO:0000256" key="13">
    <source>
        <dbReference type="ARBA" id="ARBA00038509"/>
    </source>
</evidence>
<evidence type="ECO:0000256" key="4">
    <source>
        <dbReference type="ARBA" id="ARBA00011524"/>
    </source>
</evidence>
<keyword evidence="9" id="KW-0697">Rotamase</keyword>
<accession>A0A8K0S0D7</accession>
<evidence type="ECO:0000256" key="15">
    <source>
        <dbReference type="SAM" id="MobiDB-lite"/>
    </source>
</evidence>
<dbReference type="GO" id="GO:0005737">
    <property type="term" value="C:cytoplasm"/>
    <property type="evidence" value="ECO:0007669"/>
    <property type="project" value="UniProtKB-SubCell"/>
</dbReference>
<sequence length="547" mass="61010">MSAIYNLEPQPTASVIIHTTRGELSVELFAKQTPLTCRNFLQLALDGYYDNTIFHRLVPGFILQGGDPTGTGNGGESIYDGGAFSGDLDPWPMDQRLGKNAGPTGINFKDEFHSRLKFNRRGLLGSANESRPDTNGSQFFFTLDKAEELNGKNTMFGRIAGDTIYNLAKMGEGEVDETTERPSYPVKIERIEIVVNPFDDMKKRSRVAAVQVPSKTTANKDKKKKRKGGKQLLSFGDEEGDDEMPVLKKKKFDTRIVMEDQEEEETPKKAAKPKAKKEPVPDRRSPITEAKSKEPRKPTSEELPREVHRRSSPVMKRELEDESPEPEVPRMTALERANAEMAALKASMRRTIHSEEPVKEKKKSALESMIPETSIKARKRRPGAVNTSANEDSKTLNMLKAFQSRLEKAPPEKEKELSAREATKEDGDAEALDEEAELCDLHFIANCQSCTSWDKQGKDDSDDEGWMSHSLSFAADKLGKDLSNRKKAEEELVVIDPREKARTLKDEKKAARDARQGNSGRAWDQARDAARNAKMAQAASLAGRGAK</sequence>
<evidence type="ECO:0000256" key="10">
    <source>
        <dbReference type="ARBA" id="ARBA00023187"/>
    </source>
</evidence>
<comment type="function">
    <text evidence="14">PPIases accelerate the folding of proteins. It catalyzes the cis-trans isomerization of proline imidic peptide bonds in oligopeptides. Involved in pre-mRNA splicing.</text>
</comment>
<gene>
    <name evidence="17" type="ORF">BKA59DRAFT_467808</name>
</gene>
<dbReference type="EC" id="5.2.1.8" evidence="5"/>
<feature type="compositionally biased region" description="Basic and acidic residues" evidence="15">
    <location>
        <begin position="276"/>
        <end position="306"/>
    </location>
</feature>
<evidence type="ECO:0000313" key="18">
    <source>
        <dbReference type="Proteomes" id="UP000813427"/>
    </source>
</evidence>
<dbReference type="PANTHER" id="PTHR45625:SF6">
    <property type="entry name" value="SPLICEOSOME-ASSOCIATED PROTEIN CWC27 HOMOLOG"/>
    <property type="match status" value="1"/>
</dbReference>
<name>A0A8K0S0D7_9HYPO</name>
<dbReference type="InterPro" id="IPR044666">
    <property type="entry name" value="Cyclophilin_A-like"/>
</dbReference>
<evidence type="ECO:0000256" key="7">
    <source>
        <dbReference type="ARBA" id="ARBA00022664"/>
    </source>
</evidence>
<evidence type="ECO:0000256" key="12">
    <source>
        <dbReference type="ARBA" id="ARBA00023242"/>
    </source>
</evidence>
<dbReference type="Gene3D" id="2.40.100.10">
    <property type="entry name" value="Cyclophilin-like"/>
    <property type="match status" value="1"/>
</dbReference>
<feature type="compositionally biased region" description="Basic and acidic residues" evidence="15">
    <location>
        <begin position="405"/>
        <end position="426"/>
    </location>
</feature>
<feature type="compositionally biased region" description="Basic and acidic residues" evidence="15">
    <location>
        <begin position="501"/>
        <end position="515"/>
    </location>
</feature>
<feature type="region of interest" description="Disordered" evidence="15">
    <location>
        <begin position="501"/>
        <end position="547"/>
    </location>
</feature>
<dbReference type="PANTHER" id="PTHR45625">
    <property type="entry name" value="PEPTIDYL-PROLYL CIS-TRANS ISOMERASE-RELATED"/>
    <property type="match status" value="1"/>
</dbReference>
<dbReference type="Proteomes" id="UP000813427">
    <property type="component" value="Unassembled WGS sequence"/>
</dbReference>
<comment type="subunit">
    <text evidence="4">Associated with the spliceosome.</text>
</comment>
<dbReference type="PROSITE" id="PS50072">
    <property type="entry name" value="CSA_PPIASE_2"/>
    <property type="match status" value="1"/>
</dbReference>
<evidence type="ECO:0000256" key="6">
    <source>
        <dbReference type="ARBA" id="ARBA00022490"/>
    </source>
</evidence>
<evidence type="ECO:0000256" key="5">
    <source>
        <dbReference type="ARBA" id="ARBA00013194"/>
    </source>
</evidence>
<evidence type="ECO:0000256" key="2">
    <source>
        <dbReference type="ARBA" id="ARBA00004123"/>
    </source>
</evidence>
<evidence type="ECO:0000256" key="1">
    <source>
        <dbReference type="ARBA" id="ARBA00000971"/>
    </source>
</evidence>
<keyword evidence="11" id="KW-0413">Isomerase</keyword>
<comment type="subcellular location">
    <subcellularLocation>
        <location evidence="3">Cytoplasm</location>
    </subcellularLocation>
    <subcellularLocation>
        <location evidence="2">Nucleus</location>
    </subcellularLocation>
</comment>
<comment type="similarity">
    <text evidence="13">Belongs to the cyclophilin-type PPIase family. CWC27 subfamily.</text>
</comment>
<dbReference type="FunFam" id="2.40.100.10:FF:000034">
    <property type="entry name" value="Peptidyl-prolyl isomerase CWC27 protein"/>
    <property type="match status" value="1"/>
</dbReference>
<feature type="region of interest" description="Disordered" evidence="15">
    <location>
        <begin position="348"/>
        <end position="431"/>
    </location>
</feature>
<feature type="domain" description="PPIase cyclophilin-type" evidence="16">
    <location>
        <begin position="22"/>
        <end position="193"/>
    </location>
</feature>
<dbReference type="GO" id="GO:0006457">
    <property type="term" value="P:protein folding"/>
    <property type="evidence" value="ECO:0007669"/>
    <property type="project" value="InterPro"/>
</dbReference>
<keyword evidence="18" id="KW-1185">Reference proteome</keyword>
<evidence type="ECO:0000256" key="9">
    <source>
        <dbReference type="ARBA" id="ARBA00023110"/>
    </source>
</evidence>
<proteinExistence type="inferred from homology"/>
<dbReference type="InterPro" id="IPR020892">
    <property type="entry name" value="Cyclophilin-type_PPIase_CS"/>
</dbReference>
<dbReference type="GO" id="GO:0071013">
    <property type="term" value="C:catalytic step 2 spliceosome"/>
    <property type="evidence" value="ECO:0007669"/>
    <property type="project" value="TreeGrafter"/>
</dbReference>
<feature type="region of interest" description="Disordered" evidence="15">
    <location>
        <begin position="203"/>
        <end position="330"/>
    </location>
</feature>
<keyword evidence="8" id="KW-0747">Spliceosome</keyword>
<keyword evidence="12" id="KW-0539">Nucleus</keyword>
<dbReference type="PRINTS" id="PR00153">
    <property type="entry name" value="CSAPPISMRASE"/>
</dbReference>
<reference evidence="17" key="1">
    <citation type="journal article" date="2021" name="Nat. Commun.">
        <title>Genetic determinants of endophytism in the Arabidopsis root mycobiome.</title>
        <authorList>
            <person name="Mesny F."/>
            <person name="Miyauchi S."/>
            <person name="Thiergart T."/>
            <person name="Pickel B."/>
            <person name="Atanasova L."/>
            <person name="Karlsson M."/>
            <person name="Huettel B."/>
            <person name="Barry K.W."/>
            <person name="Haridas S."/>
            <person name="Chen C."/>
            <person name="Bauer D."/>
            <person name="Andreopoulos W."/>
            <person name="Pangilinan J."/>
            <person name="LaButti K."/>
            <person name="Riley R."/>
            <person name="Lipzen A."/>
            <person name="Clum A."/>
            <person name="Drula E."/>
            <person name="Henrissat B."/>
            <person name="Kohler A."/>
            <person name="Grigoriev I.V."/>
            <person name="Martin F.M."/>
            <person name="Hacquard S."/>
        </authorList>
    </citation>
    <scope>NUCLEOTIDE SEQUENCE</scope>
    <source>
        <strain evidence="17">MPI-SDFR-AT-0068</strain>
    </source>
</reference>
<evidence type="ECO:0000256" key="11">
    <source>
        <dbReference type="ARBA" id="ARBA00023235"/>
    </source>
</evidence>
<evidence type="ECO:0000256" key="3">
    <source>
        <dbReference type="ARBA" id="ARBA00004496"/>
    </source>
</evidence>
<dbReference type="OrthoDB" id="442970at2759"/>
<protein>
    <recommendedName>
        <fullName evidence="5">peptidylprolyl isomerase</fullName>
        <ecNumber evidence="5">5.2.1.8</ecNumber>
    </recommendedName>
</protein>
<keyword evidence="10" id="KW-0508">mRNA splicing</keyword>
<dbReference type="EMBL" id="JAGPXF010000002">
    <property type="protein sequence ID" value="KAH7256556.1"/>
    <property type="molecule type" value="Genomic_DNA"/>
</dbReference>
<dbReference type="InterPro" id="IPR029000">
    <property type="entry name" value="Cyclophilin-like_dom_sf"/>
</dbReference>
<comment type="caution">
    <text evidence="17">The sequence shown here is derived from an EMBL/GenBank/DDBJ whole genome shotgun (WGS) entry which is preliminary data.</text>
</comment>
<dbReference type="Pfam" id="PF00160">
    <property type="entry name" value="Pro_isomerase"/>
    <property type="match status" value="1"/>
</dbReference>
<dbReference type="GO" id="GO:0008380">
    <property type="term" value="P:RNA splicing"/>
    <property type="evidence" value="ECO:0007669"/>
    <property type="project" value="UniProtKB-KW"/>
</dbReference>
<dbReference type="InterPro" id="IPR002130">
    <property type="entry name" value="Cyclophilin-type_PPIase_dom"/>
</dbReference>
<dbReference type="AlphaFoldDB" id="A0A8K0S0D7"/>
<dbReference type="SUPFAM" id="SSF50891">
    <property type="entry name" value="Cyclophilin-like"/>
    <property type="match status" value="1"/>
</dbReference>
<dbReference type="GO" id="GO:0006397">
    <property type="term" value="P:mRNA processing"/>
    <property type="evidence" value="ECO:0007669"/>
    <property type="project" value="UniProtKB-KW"/>
</dbReference>
<keyword evidence="7" id="KW-0507">mRNA processing</keyword>
<comment type="catalytic activity">
    <reaction evidence="1">
        <text>[protein]-peptidylproline (omega=180) = [protein]-peptidylproline (omega=0)</text>
        <dbReference type="Rhea" id="RHEA:16237"/>
        <dbReference type="Rhea" id="RHEA-COMP:10747"/>
        <dbReference type="Rhea" id="RHEA-COMP:10748"/>
        <dbReference type="ChEBI" id="CHEBI:83833"/>
        <dbReference type="ChEBI" id="CHEBI:83834"/>
        <dbReference type="EC" id="5.2.1.8"/>
    </reaction>
</comment>
<dbReference type="GO" id="GO:0003755">
    <property type="term" value="F:peptidyl-prolyl cis-trans isomerase activity"/>
    <property type="evidence" value="ECO:0007669"/>
    <property type="project" value="UniProtKB-KW"/>
</dbReference>
<keyword evidence="6" id="KW-0963">Cytoplasm</keyword>
<dbReference type="CDD" id="cd01925">
    <property type="entry name" value="cyclophilin_CeCYP16-like"/>
    <property type="match status" value="1"/>
</dbReference>
<organism evidence="17 18">
    <name type="scientific">Fusarium tricinctum</name>
    <dbReference type="NCBI Taxonomy" id="61284"/>
    <lineage>
        <taxon>Eukaryota</taxon>
        <taxon>Fungi</taxon>
        <taxon>Dikarya</taxon>
        <taxon>Ascomycota</taxon>
        <taxon>Pezizomycotina</taxon>
        <taxon>Sordariomycetes</taxon>
        <taxon>Hypocreomycetidae</taxon>
        <taxon>Hypocreales</taxon>
        <taxon>Nectriaceae</taxon>
        <taxon>Fusarium</taxon>
        <taxon>Fusarium tricinctum species complex</taxon>
    </lineage>
</organism>